<evidence type="ECO:0000313" key="1">
    <source>
        <dbReference type="EMBL" id="OMJ28018.1"/>
    </source>
</evidence>
<proteinExistence type="predicted"/>
<name>A0A1R1YM91_9FUNG</name>
<organism evidence="1 2">
    <name type="scientific">Smittium culicis</name>
    <dbReference type="NCBI Taxonomy" id="133412"/>
    <lineage>
        <taxon>Eukaryota</taxon>
        <taxon>Fungi</taxon>
        <taxon>Fungi incertae sedis</taxon>
        <taxon>Zoopagomycota</taxon>
        <taxon>Kickxellomycotina</taxon>
        <taxon>Harpellomycetes</taxon>
        <taxon>Harpellales</taxon>
        <taxon>Legeriomycetaceae</taxon>
        <taxon>Smittium</taxon>
    </lineage>
</organism>
<protein>
    <submittedName>
        <fullName evidence="1">Uncharacterized protein</fullName>
    </submittedName>
</protein>
<evidence type="ECO:0000313" key="2">
    <source>
        <dbReference type="Proteomes" id="UP000187429"/>
    </source>
</evidence>
<keyword evidence="2" id="KW-1185">Reference proteome</keyword>
<comment type="caution">
    <text evidence="1">The sequence shown here is derived from an EMBL/GenBank/DDBJ whole genome shotgun (WGS) entry which is preliminary data.</text>
</comment>
<gene>
    <name evidence="1" type="ORF">AYI69_g2523</name>
</gene>
<accession>A0A1R1YM91</accession>
<dbReference type="Proteomes" id="UP000187429">
    <property type="component" value="Unassembled WGS sequence"/>
</dbReference>
<reference evidence="2" key="1">
    <citation type="submission" date="2017-01" db="EMBL/GenBank/DDBJ databases">
        <authorList>
            <person name="Wang Y."/>
            <person name="White M."/>
            <person name="Kvist S."/>
            <person name="Moncalvo J.-M."/>
        </authorList>
    </citation>
    <scope>NUCLEOTIDE SEQUENCE [LARGE SCALE GENOMIC DNA]</scope>
    <source>
        <strain evidence="2">ID-206-W2</strain>
    </source>
</reference>
<dbReference type="EMBL" id="LSSM01000737">
    <property type="protein sequence ID" value="OMJ28018.1"/>
    <property type="molecule type" value="Genomic_DNA"/>
</dbReference>
<sequence>MQAYIDRAKSLLLGANPSSVKLSGVGAKGCALAAKVADIVVTKCLGVGNAYIANSETIMVGMYSEQVVSGDGEDKIEFIKKMVPSVQITIQLTNTAKHALTYTTSSHN</sequence>
<dbReference type="AlphaFoldDB" id="A0A1R1YM91"/>